<dbReference type="Gene3D" id="2.60.40.1120">
    <property type="entry name" value="Carboxypeptidase-like, regulatory domain"/>
    <property type="match status" value="1"/>
</dbReference>
<dbReference type="InterPro" id="IPR008969">
    <property type="entry name" value="CarboxyPept-like_regulatory"/>
</dbReference>
<dbReference type="SUPFAM" id="SSF49478">
    <property type="entry name" value="Cna protein B-type domain"/>
    <property type="match status" value="1"/>
</dbReference>
<evidence type="ECO:0000256" key="1">
    <source>
        <dbReference type="SAM" id="MobiDB-lite"/>
    </source>
</evidence>
<dbReference type="AlphaFoldDB" id="A0ABD5W5M3"/>
<dbReference type="Proteomes" id="UP001596445">
    <property type="component" value="Unassembled WGS sequence"/>
</dbReference>
<proteinExistence type="predicted"/>
<dbReference type="Gene3D" id="2.60.40.10">
    <property type="entry name" value="Immunoglobulins"/>
    <property type="match status" value="1"/>
</dbReference>
<gene>
    <name evidence="2" type="ORF">ACFQQG_10465</name>
</gene>
<feature type="compositionally biased region" description="Low complexity" evidence="1">
    <location>
        <begin position="326"/>
        <end position="338"/>
    </location>
</feature>
<evidence type="ECO:0000313" key="2">
    <source>
        <dbReference type="EMBL" id="MFC7058523.1"/>
    </source>
</evidence>
<keyword evidence="3" id="KW-1185">Reference proteome</keyword>
<comment type="caution">
    <text evidence="2">The sequence shown here is derived from an EMBL/GenBank/DDBJ whole genome shotgun (WGS) entry which is preliminary data.</text>
</comment>
<reference evidence="2 3" key="1">
    <citation type="journal article" date="2019" name="Int. J. Syst. Evol. Microbiol.">
        <title>The Global Catalogue of Microorganisms (GCM) 10K type strain sequencing project: providing services to taxonomists for standard genome sequencing and annotation.</title>
        <authorList>
            <consortium name="The Broad Institute Genomics Platform"/>
            <consortium name="The Broad Institute Genome Sequencing Center for Infectious Disease"/>
            <person name="Wu L."/>
            <person name="Ma J."/>
        </authorList>
    </citation>
    <scope>NUCLEOTIDE SEQUENCE [LARGE SCALE GENOMIC DNA]</scope>
    <source>
        <strain evidence="2 3">JCM 30072</strain>
    </source>
</reference>
<dbReference type="InterPro" id="IPR013783">
    <property type="entry name" value="Ig-like_fold"/>
</dbReference>
<evidence type="ECO:0000313" key="3">
    <source>
        <dbReference type="Proteomes" id="UP001596445"/>
    </source>
</evidence>
<organism evidence="2 3">
    <name type="scientific">Halovenus salina</name>
    <dbReference type="NCBI Taxonomy" id="1510225"/>
    <lineage>
        <taxon>Archaea</taxon>
        <taxon>Methanobacteriati</taxon>
        <taxon>Methanobacteriota</taxon>
        <taxon>Stenosarchaea group</taxon>
        <taxon>Halobacteria</taxon>
        <taxon>Halobacteriales</taxon>
        <taxon>Haloarculaceae</taxon>
        <taxon>Halovenus</taxon>
    </lineage>
</organism>
<dbReference type="SUPFAM" id="SSF49464">
    <property type="entry name" value="Carboxypeptidase regulatory domain-like"/>
    <property type="match status" value="1"/>
</dbReference>
<feature type="region of interest" description="Disordered" evidence="1">
    <location>
        <begin position="326"/>
        <end position="351"/>
    </location>
</feature>
<accession>A0ABD5W5M3</accession>
<name>A0ABD5W5M3_9EURY</name>
<dbReference type="RefSeq" id="WP_382185442.1">
    <property type="nucleotide sequence ID" value="NZ_JBHSZI010000001.1"/>
</dbReference>
<dbReference type="EMBL" id="JBHSZI010000001">
    <property type="protein sequence ID" value="MFC7058523.1"/>
    <property type="molecule type" value="Genomic_DNA"/>
</dbReference>
<protein>
    <submittedName>
        <fullName evidence="2">Carboxypeptidase regulatory-like domain-containing protein</fullName>
    </submittedName>
</protein>
<sequence length="351" mass="38339">MFKVETHGQTIEQTESIRNGAGTLRLQVPGKTLAVQVESSDGSPVGNADVVVESSSYTDRGATNRDGRFQATLPADTASVEITAEHDLYKANTVSVDASRNNEPRVVLEPRVGQLHVTATLGRDSVAGVSVTARRQNTPREEETGTTDERGAVEFRDLLIGRYDLTVDLPTTSGAFSVTEQSARIEEGSRDRRDVTVRFEYSLSRDHKRQIRELRNELDEIAQSSRRDDAIQGYYASVLHAVLDAVERVPRSGHPFLKYNTDPDAAVEALLSAVEETTATMDTVLTSQRNVNLFSACSDLPQATVEWRGTSTSRTCCAKQVGMSVSSVPRSTNSSKTSTRPSAPSCGSWRR</sequence>